<evidence type="ECO:0000313" key="3">
    <source>
        <dbReference type="Proteomes" id="UP000603434"/>
    </source>
</evidence>
<organism evidence="2 3">
    <name type="scientific">Candidatus Desulfatibia profunda</name>
    <dbReference type="NCBI Taxonomy" id="2841695"/>
    <lineage>
        <taxon>Bacteria</taxon>
        <taxon>Pseudomonadati</taxon>
        <taxon>Thermodesulfobacteriota</taxon>
        <taxon>Desulfobacteria</taxon>
        <taxon>Desulfobacterales</taxon>
        <taxon>Desulfobacterales incertae sedis</taxon>
        <taxon>Candidatus Desulfatibia</taxon>
    </lineage>
</organism>
<reference evidence="2 3" key="1">
    <citation type="submission" date="2020-08" db="EMBL/GenBank/DDBJ databases">
        <title>Bridging the membrane lipid divide: bacteria of the FCB group superphylum have the potential to synthesize archaeal ether lipids.</title>
        <authorList>
            <person name="Villanueva L."/>
            <person name="Von Meijenfeldt F.A.B."/>
            <person name="Westbye A.B."/>
            <person name="Yadav S."/>
            <person name="Hopmans E.C."/>
            <person name="Dutilh B.E."/>
            <person name="Sinninghe Damste J.S."/>
        </authorList>
    </citation>
    <scope>NUCLEOTIDE SEQUENCE [LARGE SCALE GENOMIC DNA]</scope>
    <source>
        <strain evidence="2">NIOZ-UU30</strain>
    </source>
</reference>
<dbReference type="AlphaFoldDB" id="A0A8J6TLS2"/>
<name>A0A8J6TLS2_9BACT</name>
<comment type="caution">
    <text evidence="2">The sequence shown here is derived from an EMBL/GenBank/DDBJ whole genome shotgun (WGS) entry which is preliminary data.</text>
</comment>
<sequence>MASATDMNIILGQGTAIKEVHNVKKQSLELNQHVVAQKTEDQKKEDKVKVQKFEDSSKIEKESDEEKSRKKDQQDNKKGACAQESENEFKMSEGNLIDITV</sequence>
<feature type="region of interest" description="Disordered" evidence="1">
    <location>
        <begin position="38"/>
        <end position="101"/>
    </location>
</feature>
<evidence type="ECO:0000313" key="2">
    <source>
        <dbReference type="EMBL" id="MBC8361434.1"/>
    </source>
</evidence>
<evidence type="ECO:0000256" key="1">
    <source>
        <dbReference type="SAM" id="MobiDB-lite"/>
    </source>
</evidence>
<feature type="compositionally biased region" description="Basic and acidic residues" evidence="1">
    <location>
        <begin position="38"/>
        <end position="78"/>
    </location>
</feature>
<accession>A0A8J6TLS2</accession>
<proteinExistence type="predicted"/>
<dbReference type="EMBL" id="JACNJH010000134">
    <property type="protein sequence ID" value="MBC8361434.1"/>
    <property type="molecule type" value="Genomic_DNA"/>
</dbReference>
<protein>
    <submittedName>
        <fullName evidence="2">Uncharacterized protein</fullName>
    </submittedName>
</protein>
<dbReference type="Proteomes" id="UP000603434">
    <property type="component" value="Unassembled WGS sequence"/>
</dbReference>
<gene>
    <name evidence="2" type="ORF">H8E23_08560</name>
</gene>